<comment type="caution">
    <text evidence="1">The sequence shown here is derived from an EMBL/GenBank/DDBJ whole genome shotgun (WGS) entry which is preliminary data.</text>
</comment>
<accession>A0ABW9B060</accession>
<gene>
    <name evidence="1" type="ORF">PQR57_32325</name>
</gene>
<dbReference type="RefSeq" id="WP_408180365.1">
    <property type="nucleotide sequence ID" value="NZ_JAQQEZ010000031.1"/>
</dbReference>
<dbReference type="SUPFAM" id="SSF74650">
    <property type="entry name" value="Galactose mutarotase-like"/>
    <property type="match status" value="1"/>
</dbReference>
<organism evidence="1 2">
    <name type="scientific">Paraburkholderia dipogonis</name>
    <dbReference type="NCBI Taxonomy" id="1211383"/>
    <lineage>
        <taxon>Bacteria</taxon>
        <taxon>Pseudomonadati</taxon>
        <taxon>Pseudomonadota</taxon>
        <taxon>Betaproteobacteria</taxon>
        <taxon>Burkholderiales</taxon>
        <taxon>Burkholderiaceae</taxon>
        <taxon>Paraburkholderia</taxon>
    </lineage>
</organism>
<dbReference type="EMBL" id="JAQQEZ010000031">
    <property type="protein sequence ID" value="MFM0005675.1"/>
    <property type="molecule type" value="Genomic_DNA"/>
</dbReference>
<protein>
    <recommendedName>
        <fullName evidence="3">Aldose 1-epimerase</fullName>
    </recommendedName>
</protein>
<evidence type="ECO:0000313" key="1">
    <source>
        <dbReference type="EMBL" id="MFM0005675.1"/>
    </source>
</evidence>
<proteinExistence type="predicted"/>
<evidence type="ECO:0000313" key="2">
    <source>
        <dbReference type="Proteomes" id="UP001629230"/>
    </source>
</evidence>
<dbReference type="Proteomes" id="UP001629230">
    <property type="component" value="Unassembled WGS sequence"/>
</dbReference>
<sequence length="328" mass="36640">MESIKRWTLKWAHGEAEVQALGGMLAPVRFDLGGGRSVSPVHVAPWEDDVHRPGLMRALRGEWPCLPFGMVDVPTGLPPDFRIRDADDDWVHGYGANHMWQLVEQSDRMLTLQIAYPSDSEIERLERKIEVEPDAPALVVSLTVHARRDVNLPFALHPTFAVPVGGVEILACEYQAIYSYPVPLEPGVSRILPNSTISTLKEIPTTQGLMDVTRLPLPESTEELLQIAECKPPFVLRYPEQHADVSLDWNAEELPDALLWISNGGRTHEPWSGRHFAVGVEPANSFFDLSRVAIPPANHPLAGRTGMVFKAGVPRTITYRLSVRRYED</sequence>
<reference evidence="1 2" key="1">
    <citation type="journal article" date="2024" name="Chem. Sci.">
        <title>Discovery of megapolipeptins by genome mining of a Burkholderiales bacteria collection.</title>
        <authorList>
            <person name="Paulo B.S."/>
            <person name="Recchia M.J.J."/>
            <person name="Lee S."/>
            <person name="Fergusson C.H."/>
            <person name="Romanowski S.B."/>
            <person name="Hernandez A."/>
            <person name="Krull N."/>
            <person name="Liu D.Y."/>
            <person name="Cavanagh H."/>
            <person name="Bos A."/>
            <person name="Gray C.A."/>
            <person name="Murphy B.T."/>
            <person name="Linington R.G."/>
            <person name="Eustaquio A.S."/>
        </authorList>
    </citation>
    <scope>NUCLEOTIDE SEQUENCE [LARGE SCALE GENOMIC DNA]</scope>
    <source>
        <strain evidence="1 2">RL17-350-BIC-A</strain>
    </source>
</reference>
<dbReference type="InterPro" id="IPR011013">
    <property type="entry name" value="Gal_mutarotase_sf_dom"/>
</dbReference>
<name>A0ABW9B060_9BURK</name>
<dbReference type="InterPro" id="IPR014718">
    <property type="entry name" value="GH-type_carb-bd"/>
</dbReference>
<dbReference type="Gene3D" id="2.70.98.10">
    <property type="match status" value="1"/>
</dbReference>
<evidence type="ECO:0008006" key="3">
    <source>
        <dbReference type="Google" id="ProtNLM"/>
    </source>
</evidence>
<keyword evidence="2" id="KW-1185">Reference proteome</keyword>